<dbReference type="GO" id="GO:0000422">
    <property type="term" value="P:autophagy of mitochondrion"/>
    <property type="evidence" value="ECO:0007669"/>
    <property type="project" value="TreeGrafter"/>
</dbReference>
<keyword evidence="5 6" id="KW-0472">Membrane</keyword>
<feature type="transmembrane region" description="Helical" evidence="6">
    <location>
        <begin position="144"/>
        <end position="167"/>
    </location>
</feature>
<protein>
    <recommendedName>
        <fullName evidence="9">EF-hand domain-containing protein</fullName>
    </recommendedName>
</protein>
<keyword evidence="3 6" id="KW-0812">Transmembrane</keyword>
<evidence type="ECO:0000313" key="8">
    <source>
        <dbReference type="Proteomes" id="UP000481153"/>
    </source>
</evidence>
<feature type="transmembrane region" description="Helical" evidence="6">
    <location>
        <begin position="206"/>
        <end position="224"/>
    </location>
</feature>
<evidence type="ECO:0000256" key="4">
    <source>
        <dbReference type="ARBA" id="ARBA00022989"/>
    </source>
</evidence>
<organism evidence="7 8">
    <name type="scientific">Aphanomyces euteiches</name>
    <dbReference type="NCBI Taxonomy" id="100861"/>
    <lineage>
        <taxon>Eukaryota</taxon>
        <taxon>Sar</taxon>
        <taxon>Stramenopiles</taxon>
        <taxon>Oomycota</taxon>
        <taxon>Saprolegniomycetes</taxon>
        <taxon>Saprolegniales</taxon>
        <taxon>Verrucalvaceae</taxon>
        <taxon>Aphanomyces</taxon>
    </lineage>
</organism>
<comment type="similarity">
    <text evidence="2">Belongs to the FUN14 family.</text>
</comment>
<accession>A0A6G0X5W0</accession>
<keyword evidence="4 6" id="KW-1133">Transmembrane helix</keyword>
<gene>
    <name evidence="7" type="ORF">Ae201684_008076</name>
</gene>
<evidence type="ECO:0000256" key="2">
    <source>
        <dbReference type="ARBA" id="ARBA00009160"/>
    </source>
</evidence>
<evidence type="ECO:0000256" key="3">
    <source>
        <dbReference type="ARBA" id="ARBA00022692"/>
    </source>
</evidence>
<dbReference type="EMBL" id="VJMJ01000098">
    <property type="protein sequence ID" value="KAF0735383.1"/>
    <property type="molecule type" value="Genomic_DNA"/>
</dbReference>
<evidence type="ECO:0000256" key="1">
    <source>
        <dbReference type="ARBA" id="ARBA00004370"/>
    </source>
</evidence>
<dbReference type="GO" id="GO:0005741">
    <property type="term" value="C:mitochondrial outer membrane"/>
    <property type="evidence" value="ECO:0007669"/>
    <property type="project" value="TreeGrafter"/>
</dbReference>
<proteinExistence type="inferred from homology"/>
<evidence type="ECO:0008006" key="9">
    <source>
        <dbReference type="Google" id="ProtNLM"/>
    </source>
</evidence>
<keyword evidence="8" id="KW-1185">Reference proteome</keyword>
<name>A0A6G0X5W0_9STRA</name>
<comment type="subcellular location">
    <subcellularLocation>
        <location evidence="1">Membrane</location>
    </subcellularLocation>
</comment>
<dbReference type="Proteomes" id="UP000481153">
    <property type="component" value="Unassembled WGS sequence"/>
</dbReference>
<dbReference type="PANTHER" id="PTHR21346">
    <property type="entry name" value="FUN14 DOMAIN CONTAINING"/>
    <property type="match status" value="1"/>
</dbReference>
<dbReference type="VEuPathDB" id="FungiDB:AeMF1_014123"/>
<comment type="caution">
    <text evidence="7">The sequence shown here is derived from an EMBL/GenBank/DDBJ whole genome shotgun (WGS) entry which is preliminary data.</text>
</comment>
<dbReference type="PANTHER" id="PTHR21346:SF0">
    <property type="entry name" value="RE45833P"/>
    <property type="match status" value="1"/>
</dbReference>
<evidence type="ECO:0000256" key="6">
    <source>
        <dbReference type="SAM" id="Phobius"/>
    </source>
</evidence>
<dbReference type="InterPro" id="IPR007014">
    <property type="entry name" value="FUN14"/>
</dbReference>
<dbReference type="Pfam" id="PF04930">
    <property type="entry name" value="FUN14"/>
    <property type="match status" value="1"/>
</dbReference>
<sequence>MHHIIRRTLQPALRFSQSRSIHDPAFRRSTAKAIELAIPRELSPSMTRLRWLVMVFPVGVVATKDANRPVQCAGKKEGKEDDLTAFFDRVQSAFQETLDKLPTNLDQVQHQFESWVSGGQAEQISWGFALGACSGYTLKKVSKLGAFAIGLGFVAMQCASYSGYIFVDYGKLQKDIVRLLDLNKDGNVNTKDAKVLYDQVMQVLEYSLPAGSGFGVGFLVGFRAA</sequence>
<evidence type="ECO:0000256" key="5">
    <source>
        <dbReference type="ARBA" id="ARBA00023136"/>
    </source>
</evidence>
<reference evidence="7 8" key="1">
    <citation type="submission" date="2019-07" db="EMBL/GenBank/DDBJ databases">
        <title>Genomics analysis of Aphanomyces spp. identifies a new class of oomycete effector associated with host adaptation.</title>
        <authorList>
            <person name="Gaulin E."/>
        </authorList>
    </citation>
    <scope>NUCLEOTIDE SEQUENCE [LARGE SCALE GENOMIC DNA]</scope>
    <source>
        <strain evidence="7 8">ATCC 201684</strain>
    </source>
</reference>
<dbReference type="AlphaFoldDB" id="A0A6G0X5W0"/>
<evidence type="ECO:0000313" key="7">
    <source>
        <dbReference type="EMBL" id="KAF0735383.1"/>
    </source>
</evidence>